<dbReference type="NCBIfam" id="TIGR02896">
    <property type="entry name" value="spore_III_AF"/>
    <property type="match status" value="1"/>
</dbReference>
<organism evidence="3 4">
    <name type="scientific">Clostridium simiarum</name>
    <dbReference type="NCBI Taxonomy" id="2841506"/>
    <lineage>
        <taxon>Bacteria</taxon>
        <taxon>Bacillati</taxon>
        <taxon>Bacillota</taxon>
        <taxon>Clostridia</taxon>
        <taxon>Eubacteriales</taxon>
        <taxon>Clostridiaceae</taxon>
        <taxon>Clostridium</taxon>
    </lineage>
</organism>
<keyword evidence="4" id="KW-1185">Reference proteome</keyword>
<dbReference type="RefSeq" id="WP_216455856.1">
    <property type="nucleotide sequence ID" value="NZ_JAHLQL010000001.1"/>
</dbReference>
<comment type="caution">
    <text evidence="3">The sequence shown here is derived from an EMBL/GenBank/DDBJ whole genome shotgun (WGS) entry which is preliminary data.</text>
</comment>
<name>A0ABS6EX96_9CLOT</name>
<evidence type="ECO:0000256" key="2">
    <source>
        <dbReference type="SAM" id="Phobius"/>
    </source>
</evidence>
<keyword evidence="2" id="KW-1133">Transmembrane helix</keyword>
<dbReference type="Pfam" id="PF09581">
    <property type="entry name" value="Spore_III_AF"/>
    <property type="match status" value="1"/>
</dbReference>
<sequence>MDILKSWIINICSTVLFITAIELILPNNTMKKYGKFVLGLILMTVVINPIFKIMNKDKENLTWNIEKSEKLLSSFEEDKEYYKKKNVESTMENFKKNLQTQLNEVLLKKYPKDKFQIDASLEYENNNISLKSVQVKVEDKSVSKIKKIELNANTKVDSDTEELVSDKQKEIRSYLSSILGLDESNIKVIR</sequence>
<evidence type="ECO:0000256" key="1">
    <source>
        <dbReference type="SAM" id="Coils"/>
    </source>
</evidence>
<evidence type="ECO:0000313" key="4">
    <source>
        <dbReference type="Proteomes" id="UP000736583"/>
    </source>
</evidence>
<dbReference type="InterPro" id="IPR014245">
    <property type="entry name" value="Spore_III_AF"/>
</dbReference>
<feature type="transmembrane region" description="Helical" evidence="2">
    <location>
        <begin position="33"/>
        <end position="51"/>
    </location>
</feature>
<proteinExistence type="predicted"/>
<feature type="transmembrane region" description="Helical" evidence="2">
    <location>
        <begin position="7"/>
        <end position="27"/>
    </location>
</feature>
<reference evidence="3 4" key="1">
    <citation type="submission" date="2021-06" db="EMBL/GenBank/DDBJ databases">
        <authorList>
            <person name="Sun Q."/>
            <person name="Li D."/>
        </authorList>
    </citation>
    <scope>NUCLEOTIDE SEQUENCE [LARGE SCALE GENOMIC DNA]</scope>
    <source>
        <strain evidence="3 4">MSJ-4</strain>
    </source>
</reference>
<dbReference type="Proteomes" id="UP000736583">
    <property type="component" value="Unassembled WGS sequence"/>
</dbReference>
<accession>A0ABS6EX96</accession>
<protein>
    <submittedName>
        <fullName evidence="3">Stage III sporulation protein AF</fullName>
    </submittedName>
</protein>
<keyword evidence="2" id="KW-0472">Membrane</keyword>
<keyword evidence="1" id="KW-0175">Coiled coil</keyword>
<evidence type="ECO:0000313" key="3">
    <source>
        <dbReference type="EMBL" id="MBU5590755.1"/>
    </source>
</evidence>
<keyword evidence="2" id="KW-0812">Transmembrane</keyword>
<dbReference type="EMBL" id="JAHLQL010000001">
    <property type="protein sequence ID" value="MBU5590755.1"/>
    <property type="molecule type" value="Genomic_DNA"/>
</dbReference>
<feature type="coiled-coil region" evidence="1">
    <location>
        <begin position="58"/>
        <end position="104"/>
    </location>
</feature>
<gene>
    <name evidence="3" type="primary">spoIIIAF</name>
    <name evidence="3" type="ORF">KQI89_03180</name>
</gene>